<evidence type="ECO:0000256" key="1">
    <source>
        <dbReference type="SAM" id="MobiDB-lite"/>
    </source>
</evidence>
<feature type="transmembrane region" description="Helical" evidence="2">
    <location>
        <begin position="347"/>
        <end position="367"/>
    </location>
</feature>
<sequence length="578" mass="66517">MPGIRNLIARDQLDWPDAGNGKNETILGGVRFPLSTLDHFNYTYYSNGTMSNGSHCYLTFKPYQPVELYPNGTFLNATSCYHAIDNIAVRGYVGIGFAVAYGIALVLTITVLTKHGKQYLPKTKRFFPIGRRWQWYWACFVCACALISLFINVDVDRYRVQELPIVVMVFFWFLLCQGTTALVWESVRHWGSWQERQFVDPNPFVLPSDDRRSKVEFWLPIWFYFWTWLNFFLVVPRSWTFVEKQRSPEQTAAIAIPAALSGRFKAGAFCLAISWLTILFSLRHSILHYKPRNRGLLNKSVGLVQSVPLRFVLTIPLLGALIAYQIFMSFNWELSILRFHGVVPVQFGWGFGPSLAIMLVQIIYGYVSPNEDKDLIRQRRERGEIIDRELGLVKKPAWWRRVRGEHEELSFRERIFRNVKEVGGERGIGRREEDEMERHIRQEALRMAVDDGIELPNMPQRQSQNPREDRAGVRNIISSQPNSDTTPLPRYEGKSQRRQTERVVQSAAGVLFPNNEAEAARARREAELFEDGPPPAYTDPARGRHTSERPDSAHRQNSTSTTNSVSAPPQQVRSMLDV</sequence>
<name>A0A168KNI4_CORDF</name>
<keyword evidence="2" id="KW-0812">Transmembrane</keyword>
<dbReference type="OrthoDB" id="5308502at2759"/>
<feature type="compositionally biased region" description="Polar residues" evidence="1">
    <location>
        <begin position="555"/>
        <end position="578"/>
    </location>
</feature>
<dbReference type="Pfam" id="PF10361">
    <property type="entry name" value="DUF2434"/>
    <property type="match status" value="1"/>
</dbReference>
<dbReference type="STRING" id="1081108.A0A168KNI4"/>
<proteinExistence type="predicted"/>
<dbReference type="AlphaFoldDB" id="A0A168KNI4"/>
<feature type="compositionally biased region" description="Polar residues" evidence="1">
    <location>
        <begin position="476"/>
        <end position="486"/>
    </location>
</feature>
<reference evidence="3 4" key="1">
    <citation type="journal article" date="2016" name="Genome Biol. Evol.">
        <title>Divergent and convergent evolution of fungal pathogenicity.</title>
        <authorList>
            <person name="Shang Y."/>
            <person name="Xiao G."/>
            <person name="Zheng P."/>
            <person name="Cen K."/>
            <person name="Zhan S."/>
            <person name="Wang C."/>
        </authorList>
    </citation>
    <scope>NUCLEOTIDE SEQUENCE [LARGE SCALE GENOMIC DNA]</scope>
    <source>
        <strain evidence="3 4">RCEF 1005</strain>
    </source>
</reference>
<keyword evidence="2" id="KW-1133">Transmembrane helix</keyword>
<dbReference type="Proteomes" id="UP000076881">
    <property type="component" value="Unassembled WGS sequence"/>
</dbReference>
<evidence type="ECO:0000313" key="3">
    <source>
        <dbReference type="EMBL" id="OAA81930.1"/>
    </source>
</evidence>
<comment type="caution">
    <text evidence="3">The sequence shown here is derived from an EMBL/GenBank/DDBJ whole genome shotgun (WGS) entry which is preliminary data.</text>
</comment>
<feature type="transmembrane region" description="Helical" evidence="2">
    <location>
        <begin position="133"/>
        <end position="151"/>
    </location>
</feature>
<feature type="region of interest" description="Disordered" evidence="1">
    <location>
        <begin position="474"/>
        <end position="578"/>
    </location>
</feature>
<evidence type="ECO:0000256" key="2">
    <source>
        <dbReference type="SAM" id="Phobius"/>
    </source>
</evidence>
<feature type="transmembrane region" description="Helical" evidence="2">
    <location>
        <begin position="163"/>
        <end position="184"/>
    </location>
</feature>
<feature type="compositionally biased region" description="Basic and acidic residues" evidence="1">
    <location>
        <begin position="491"/>
        <end position="501"/>
    </location>
</feature>
<keyword evidence="4" id="KW-1185">Reference proteome</keyword>
<dbReference type="InterPro" id="IPR018830">
    <property type="entry name" value="DUF2434"/>
</dbReference>
<feature type="transmembrane region" description="Helical" evidence="2">
    <location>
        <begin position="91"/>
        <end position="112"/>
    </location>
</feature>
<dbReference type="EMBL" id="AZHF01000001">
    <property type="protein sequence ID" value="OAA81930.1"/>
    <property type="molecule type" value="Genomic_DNA"/>
</dbReference>
<feature type="transmembrane region" description="Helical" evidence="2">
    <location>
        <begin position="307"/>
        <end position="327"/>
    </location>
</feature>
<gene>
    <name evidence="3" type="ORF">LEL_01475</name>
</gene>
<feature type="transmembrane region" description="Helical" evidence="2">
    <location>
        <begin position="217"/>
        <end position="235"/>
    </location>
</feature>
<evidence type="ECO:0000313" key="4">
    <source>
        <dbReference type="Proteomes" id="UP000076881"/>
    </source>
</evidence>
<feature type="compositionally biased region" description="Basic and acidic residues" evidence="1">
    <location>
        <begin position="541"/>
        <end position="554"/>
    </location>
</feature>
<keyword evidence="2" id="KW-0472">Membrane</keyword>
<accession>A0A168KNI4</accession>
<protein>
    <submittedName>
        <fullName evidence="3">Uncharacterized protein</fullName>
    </submittedName>
</protein>
<feature type="compositionally biased region" description="Basic and acidic residues" evidence="1">
    <location>
        <begin position="518"/>
        <end position="527"/>
    </location>
</feature>
<organism evidence="3 4">
    <name type="scientific">Akanthomyces lecanii RCEF 1005</name>
    <dbReference type="NCBI Taxonomy" id="1081108"/>
    <lineage>
        <taxon>Eukaryota</taxon>
        <taxon>Fungi</taxon>
        <taxon>Dikarya</taxon>
        <taxon>Ascomycota</taxon>
        <taxon>Pezizomycotina</taxon>
        <taxon>Sordariomycetes</taxon>
        <taxon>Hypocreomycetidae</taxon>
        <taxon>Hypocreales</taxon>
        <taxon>Cordycipitaceae</taxon>
        <taxon>Akanthomyces</taxon>
        <taxon>Cordyceps confragosa</taxon>
    </lineage>
</organism>